<organism evidence="2 3">
    <name type="scientific">Stylonychia lemnae</name>
    <name type="common">Ciliate</name>
    <dbReference type="NCBI Taxonomy" id="5949"/>
    <lineage>
        <taxon>Eukaryota</taxon>
        <taxon>Sar</taxon>
        <taxon>Alveolata</taxon>
        <taxon>Ciliophora</taxon>
        <taxon>Intramacronucleata</taxon>
        <taxon>Spirotrichea</taxon>
        <taxon>Stichotrichia</taxon>
        <taxon>Sporadotrichida</taxon>
        <taxon>Oxytrichidae</taxon>
        <taxon>Stylonychinae</taxon>
        <taxon>Stylonychia</taxon>
    </lineage>
</organism>
<keyword evidence="3" id="KW-1185">Reference proteome</keyword>
<dbReference type="EMBL" id="CCKQ01002743">
    <property type="protein sequence ID" value="CDW73842.1"/>
    <property type="molecule type" value="Genomic_DNA"/>
</dbReference>
<dbReference type="Proteomes" id="UP000039865">
    <property type="component" value="Unassembled WGS sequence"/>
</dbReference>
<dbReference type="AlphaFoldDB" id="A0A077ZX75"/>
<evidence type="ECO:0000256" key="1">
    <source>
        <dbReference type="SAM" id="MobiDB-lite"/>
    </source>
</evidence>
<name>A0A077ZX75_STYLE</name>
<accession>A0A077ZX75</accession>
<evidence type="ECO:0000313" key="3">
    <source>
        <dbReference type="Proteomes" id="UP000039865"/>
    </source>
</evidence>
<dbReference type="InParanoid" id="A0A077ZX75"/>
<protein>
    <submittedName>
        <fullName evidence="2">Uncharacterized protein</fullName>
    </submittedName>
</protein>
<feature type="region of interest" description="Disordered" evidence="1">
    <location>
        <begin position="130"/>
        <end position="149"/>
    </location>
</feature>
<sequence length="352" mass="41909">MNLQYQQQQELKVIKLSLNTSFEEIPYYNERLQNQQSEYSPSYFLRWNSNEQFIEISMGMEEELKQDIYQDETSHTKANFFAKNSIVENPQNNDFQNKDSTFTDVLQNQFSFQDAFNLESKDKNIESQNELIKQQEQTQNNTSGSSDQILSPFESFQFSTEIRQEIKSNQNIEPIIKNCINMITAKVKNSEKGPLLQYILENSDIQKQKPFSLDKEKKSQLELLKKDVQGKLDERRLDVLLKSTLRKIRLYYLKRFQKSTNYMKLKKKQDINFLDQCIEQFIDSLQFSIVDNLEQSLKDDLKNHFFNIYENNSDPKLMSIMRKDDMLKYGVWHLKRVRNLVINQSVHQIHIP</sequence>
<evidence type="ECO:0000313" key="2">
    <source>
        <dbReference type="EMBL" id="CDW73842.1"/>
    </source>
</evidence>
<gene>
    <name evidence="2" type="primary">Contig5093.g5444</name>
    <name evidence="2" type="ORF">STYLEM_2830</name>
</gene>
<reference evidence="2 3" key="1">
    <citation type="submission" date="2014-06" db="EMBL/GenBank/DDBJ databases">
        <authorList>
            <person name="Swart Estienne"/>
        </authorList>
    </citation>
    <scope>NUCLEOTIDE SEQUENCE [LARGE SCALE GENOMIC DNA]</scope>
    <source>
        <strain evidence="2 3">130c</strain>
    </source>
</reference>
<proteinExistence type="predicted"/>